<feature type="compositionally biased region" description="Low complexity" evidence="2">
    <location>
        <begin position="50"/>
        <end position="73"/>
    </location>
</feature>
<sequence length="554" mass="61275">MSLLSGISSGISVFLGHRNSRAKRNASPTQDEANASSDSHTLCQSLSNEAQHSFSSSASQHDTSSDSDIVTIDHPINRSSQSFDGHSQSVAHDSQEMGQHVSGTATDQRPQSGPDEPAVNECEDNQRGDGRSERRRKRSLRKPNGALKKDEAELKTLKDKIQNLQSALRMVNEGYKKLDLEKESLLADVKGLRGKLEAEEYHSELLRQQIVRNKELQDENRELHRRTQYLEQRMREERSISSQQCAQLQELLDVRTKDLNHAQAFLTLTDTYSGSDVRKMVEALNAEIFQASAFIADLLEGSPVGRATKLGWEECLPAASIEPLARVIGDRLMSIIAVRGPALREDTLPVQLAVQTSLVQWSLGLVNNFGDGTFGRQLEELYHRIRETETQAVAARWRVMTSKSVVKSSRISADGFDSLVLGILGLLRMGGWDDTNHESMIVNITGTLADVENQAMKIKAAIREHIMSCDMYLTAVSPEDRFDQAAMEDGYPTGRRKASGRQLTGQEVLCAVGLGLTKSTNLPSDDGQYASRQEVILRSKVALTSIASSLERSD</sequence>
<reference evidence="3 4" key="1">
    <citation type="journal article" date="2018" name="Evol. Lett.">
        <title>Horizontal gene cluster transfer increased hallucinogenic mushroom diversity.</title>
        <authorList>
            <person name="Reynolds H.T."/>
            <person name="Vijayakumar V."/>
            <person name="Gluck-Thaler E."/>
            <person name="Korotkin H.B."/>
            <person name="Matheny P.B."/>
            <person name="Slot J.C."/>
        </authorList>
    </citation>
    <scope>NUCLEOTIDE SEQUENCE [LARGE SCALE GENOMIC DNA]</scope>
    <source>
        <strain evidence="3 4">2629</strain>
    </source>
</reference>
<evidence type="ECO:0000313" key="3">
    <source>
        <dbReference type="EMBL" id="PPR01393.1"/>
    </source>
</evidence>
<evidence type="ECO:0000313" key="4">
    <source>
        <dbReference type="Proteomes" id="UP000284842"/>
    </source>
</evidence>
<evidence type="ECO:0000256" key="2">
    <source>
        <dbReference type="SAM" id="MobiDB-lite"/>
    </source>
</evidence>
<dbReference type="OrthoDB" id="3147752at2759"/>
<feature type="region of interest" description="Disordered" evidence="2">
    <location>
        <begin position="21"/>
        <end position="148"/>
    </location>
</feature>
<organism evidence="3 4">
    <name type="scientific">Panaeolus cyanescens</name>
    <dbReference type="NCBI Taxonomy" id="181874"/>
    <lineage>
        <taxon>Eukaryota</taxon>
        <taxon>Fungi</taxon>
        <taxon>Dikarya</taxon>
        <taxon>Basidiomycota</taxon>
        <taxon>Agaricomycotina</taxon>
        <taxon>Agaricomycetes</taxon>
        <taxon>Agaricomycetidae</taxon>
        <taxon>Agaricales</taxon>
        <taxon>Agaricineae</taxon>
        <taxon>Galeropsidaceae</taxon>
        <taxon>Panaeolus</taxon>
    </lineage>
</organism>
<dbReference type="AlphaFoldDB" id="A0A409YEG0"/>
<feature type="compositionally biased region" description="Polar residues" evidence="2">
    <location>
        <begin position="26"/>
        <end position="49"/>
    </location>
</feature>
<keyword evidence="1" id="KW-0175">Coiled coil</keyword>
<gene>
    <name evidence="3" type="ORF">CVT24_006230</name>
</gene>
<dbReference type="Proteomes" id="UP000284842">
    <property type="component" value="Unassembled WGS sequence"/>
</dbReference>
<comment type="caution">
    <text evidence="3">The sequence shown here is derived from an EMBL/GenBank/DDBJ whole genome shotgun (WGS) entry which is preliminary data.</text>
</comment>
<keyword evidence="4" id="KW-1185">Reference proteome</keyword>
<protein>
    <submittedName>
        <fullName evidence="3">Uncharacterized protein</fullName>
    </submittedName>
</protein>
<name>A0A409YEG0_9AGAR</name>
<feature type="coiled-coil region" evidence="1">
    <location>
        <begin position="206"/>
        <end position="233"/>
    </location>
</feature>
<proteinExistence type="predicted"/>
<dbReference type="InParanoid" id="A0A409YEG0"/>
<evidence type="ECO:0000256" key="1">
    <source>
        <dbReference type="SAM" id="Coils"/>
    </source>
</evidence>
<feature type="compositionally biased region" description="Polar residues" evidence="2">
    <location>
        <begin position="77"/>
        <end position="92"/>
    </location>
</feature>
<dbReference type="STRING" id="181874.A0A409YEG0"/>
<dbReference type="EMBL" id="NHTK01001251">
    <property type="protein sequence ID" value="PPR01393.1"/>
    <property type="molecule type" value="Genomic_DNA"/>
</dbReference>
<feature type="compositionally biased region" description="Polar residues" evidence="2">
    <location>
        <begin position="101"/>
        <end position="111"/>
    </location>
</feature>
<accession>A0A409YEG0</accession>